<dbReference type="GO" id="GO:0005737">
    <property type="term" value="C:cytoplasm"/>
    <property type="evidence" value="ECO:0007669"/>
    <property type="project" value="UniProtKB-SubCell"/>
</dbReference>
<dbReference type="EC" id="4.3.2.10" evidence="10"/>
<evidence type="ECO:0000256" key="2">
    <source>
        <dbReference type="ARBA" id="ARBA00022490"/>
    </source>
</evidence>
<dbReference type="Proteomes" id="UP000315736">
    <property type="component" value="Unassembled WGS sequence"/>
</dbReference>
<name>A0A554W9J3_9BURK</name>
<dbReference type="SUPFAM" id="SSF52317">
    <property type="entry name" value="Class I glutamine amidotransferase-like"/>
    <property type="match status" value="1"/>
</dbReference>
<comment type="catalytic activity">
    <reaction evidence="8 10">
        <text>5-[(5-phospho-1-deoxy-D-ribulos-1-ylimino)methylamino]-1-(5-phospho-beta-D-ribosyl)imidazole-4-carboxamide + L-glutamine = D-erythro-1-(imidazol-4-yl)glycerol 3-phosphate + 5-amino-1-(5-phospho-beta-D-ribosyl)imidazole-4-carboxamide + L-glutamate + H(+)</text>
        <dbReference type="Rhea" id="RHEA:24793"/>
        <dbReference type="ChEBI" id="CHEBI:15378"/>
        <dbReference type="ChEBI" id="CHEBI:29985"/>
        <dbReference type="ChEBI" id="CHEBI:58278"/>
        <dbReference type="ChEBI" id="CHEBI:58359"/>
        <dbReference type="ChEBI" id="CHEBI:58475"/>
        <dbReference type="ChEBI" id="CHEBI:58525"/>
        <dbReference type="EC" id="4.3.2.10"/>
    </reaction>
</comment>
<dbReference type="UniPathway" id="UPA00031">
    <property type="reaction ID" value="UER00010"/>
</dbReference>
<evidence type="ECO:0000313" key="13">
    <source>
        <dbReference type="EMBL" id="TSE20244.1"/>
    </source>
</evidence>
<protein>
    <recommendedName>
        <fullName evidence="10">Imidazole glycerol phosphate synthase subunit HisH</fullName>
        <ecNumber evidence="10">4.3.2.10</ecNumber>
    </recommendedName>
    <alternativeName>
        <fullName evidence="10">IGP synthase glutaminase subunit</fullName>
        <ecNumber evidence="10">3.5.1.2</ecNumber>
    </alternativeName>
    <alternativeName>
        <fullName evidence="10">IGP synthase subunit HisH</fullName>
    </alternativeName>
    <alternativeName>
        <fullName evidence="10">ImGP synthase subunit HisH</fullName>
        <shortName evidence="10">IGPS subunit HisH</shortName>
    </alternativeName>
</protein>
<dbReference type="PANTHER" id="PTHR42701:SF2">
    <property type="entry name" value="IMIDAZOLE GLYCEROL PHOSPHATE SYNTHASE SUBUNIT HISH 1"/>
    <property type="match status" value="1"/>
</dbReference>
<keyword evidence="14" id="KW-1185">Reference proteome</keyword>
<evidence type="ECO:0000256" key="9">
    <source>
        <dbReference type="ARBA" id="ARBA00049534"/>
    </source>
</evidence>
<keyword evidence="4 10" id="KW-0378">Hydrolase</keyword>
<dbReference type="OrthoDB" id="9807137at2"/>
<comment type="subunit">
    <text evidence="10">Heterodimer of HisH and HisF.</text>
</comment>
<reference evidence="13 14" key="1">
    <citation type="submission" date="2019-07" db="EMBL/GenBank/DDBJ databases">
        <title>Tepidimonas alkaliphilus YIM 72238 draft genome.</title>
        <authorList>
            <person name="Da Costa M.S."/>
            <person name="Froufe H.J.C."/>
            <person name="Egas C."/>
            <person name="Albuquerque L."/>
        </authorList>
    </citation>
    <scope>NUCLEOTIDE SEQUENCE [LARGE SCALE GENOMIC DNA]</scope>
    <source>
        <strain evidence="13 14">YIM 72238</strain>
    </source>
</reference>
<dbReference type="EC" id="3.5.1.2" evidence="10"/>
<keyword evidence="13" id="KW-0808">Transferase</keyword>
<evidence type="ECO:0000256" key="4">
    <source>
        <dbReference type="ARBA" id="ARBA00022801"/>
    </source>
</evidence>
<evidence type="ECO:0000256" key="7">
    <source>
        <dbReference type="ARBA" id="ARBA00023239"/>
    </source>
</evidence>
<comment type="caution">
    <text evidence="13">The sequence shown here is derived from an EMBL/GenBank/DDBJ whole genome shotgun (WGS) entry which is preliminary data.</text>
</comment>
<proteinExistence type="inferred from homology"/>
<dbReference type="PIRSF" id="PIRSF000495">
    <property type="entry name" value="Amidotransf_hisH"/>
    <property type="match status" value="1"/>
</dbReference>
<dbReference type="InterPro" id="IPR029062">
    <property type="entry name" value="Class_I_gatase-like"/>
</dbReference>
<feature type="active site" evidence="10 11">
    <location>
        <position position="207"/>
    </location>
</feature>
<dbReference type="AlphaFoldDB" id="A0A554W9J3"/>
<keyword evidence="3 10" id="KW-0028">Amino-acid biosynthesis</keyword>
<dbReference type="PROSITE" id="PS51273">
    <property type="entry name" value="GATASE_TYPE_1"/>
    <property type="match status" value="1"/>
</dbReference>
<evidence type="ECO:0000256" key="3">
    <source>
        <dbReference type="ARBA" id="ARBA00022605"/>
    </source>
</evidence>
<feature type="active site" evidence="10 11">
    <location>
        <position position="209"/>
    </location>
</feature>
<evidence type="ECO:0000256" key="8">
    <source>
        <dbReference type="ARBA" id="ARBA00047838"/>
    </source>
</evidence>
<dbReference type="InterPro" id="IPR017926">
    <property type="entry name" value="GATASE"/>
</dbReference>
<dbReference type="EMBL" id="VJNB01000004">
    <property type="protein sequence ID" value="TSE20244.1"/>
    <property type="molecule type" value="Genomic_DNA"/>
</dbReference>
<evidence type="ECO:0000256" key="10">
    <source>
        <dbReference type="HAMAP-Rule" id="MF_00278"/>
    </source>
</evidence>
<dbReference type="GO" id="GO:0016829">
    <property type="term" value="F:lyase activity"/>
    <property type="evidence" value="ECO:0007669"/>
    <property type="project" value="UniProtKB-KW"/>
</dbReference>
<dbReference type="GO" id="GO:0004359">
    <property type="term" value="F:glutaminase activity"/>
    <property type="evidence" value="ECO:0007669"/>
    <property type="project" value="UniProtKB-EC"/>
</dbReference>
<dbReference type="Gene3D" id="3.40.50.880">
    <property type="match status" value="1"/>
</dbReference>
<keyword evidence="6 10" id="KW-0368">Histidine biosynthesis</keyword>
<dbReference type="CDD" id="cd01748">
    <property type="entry name" value="GATase1_IGP_Synthase"/>
    <property type="match status" value="1"/>
</dbReference>
<evidence type="ECO:0000256" key="6">
    <source>
        <dbReference type="ARBA" id="ARBA00023102"/>
    </source>
</evidence>
<keyword evidence="13" id="KW-0328">Glycosyltransferase</keyword>
<evidence type="ECO:0000256" key="11">
    <source>
        <dbReference type="PIRSR" id="PIRSR000495-1"/>
    </source>
</evidence>
<evidence type="ECO:0000313" key="14">
    <source>
        <dbReference type="Proteomes" id="UP000315736"/>
    </source>
</evidence>
<comment type="function">
    <text evidence="10">IGPS catalyzes the conversion of PRFAR and glutamine to IGP, AICAR and glutamate. The HisH subunit catalyzes the hydrolysis of glutamine to glutamate and ammonia as part of the synthesis of IGP and AICAR. The resulting ammonia molecule is channeled to the active site of HisF.</text>
</comment>
<feature type="active site" description="Nucleophile" evidence="10 11">
    <location>
        <position position="88"/>
    </location>
</feature>
<accession>A0A554W9J3</accession>
<sequence>MGARETVAVVDYGMGNLRSVAQAVRQAALACESVEVVVTSSPQAVRDAHRVVLPGQGAMPDCMAELERSGLREAVLHAAATKPLLGVCVGMQMLLDHSEEGDTPGLGLIPGRVVRFRLEGQRQPDGSRYKVPQMGWNRVWRRLKPADGQQSETHPLWAGIADGSYFYFVHSYYALPAQAAHTAGVTDYGVRFASAVARDNLFATQFHPEKSAAQGLALYRNFLLWKP</sequence>
<keyword evidence="5 10" id="KW-0315">Glutamine amidotransferase</keyword>
<evidence type="ECO:0000256" key="5">
    <source>
        <dbReference type="ARBA" id="ARBA00022962"/>
    </source>
</evidence>
<feature type="domain" description="Glutamine amidotransferase" evidence="12">
    <location>
        <begin position="9"/>
        <end position="223"/>
    </location>
</feature>
<keyword evidence="7 10" id="KW-0456">Lyase</keyword>
<dbReference type="GO" id="GO:0000105">
    <property type="term" value="P:L-histidine biosynthetic process"/>
    <property type="evidence" value="ECO:0007669"/>
    <property type="project" value="UniProtKB-UniRule"/>
</dbReference>
<comment type="subcellular location">
    <subcellularLocation>
        <location evidence="10">Cytoplasm</location>
    </subcellularLocation>
</comment>
<dbReference type="GO" id="GO:0000107">
    <property type="term" value="F:imidazoleglycerol-phosphate synthase activity"/>
    <property type="evidence" value="ECO:0007669"/>
    <property type="project" value="UniProtKB-UniRule"/>
</dbReference>
<dbReference type="HAMAP" id="MF_00278">
    <property type="entry name" value="HisH"/>
    <property type="match status" value="1"/>
</dbReference>
<comment type="catalytic activity">
    <reaction evidence="9 10">
        <text>L-glutamine + H2O = L-glutamate + NH4(+)</text>
        <dbReference type="Rhea" id="RHEA:15889"/>
        <dbReference type="ChEBI" id="CHEBI:15377"/>
        <dbReference type="ChEBI" id="CHEBI:28938"/>
        <dbReference type="ChEBI" id="CHEBI:29985"/>
        <dbReference type="ChEBI" id="CHEBI:58359"/>
        <dbReference type="EC" id="3.5.1.2"/>
    </reaction>
</comment>
<dbReference type="PANTHER" id="PTHR42701">
    <property type="entry name" value="IMIDAZOLE GLYCEROL PHOSPHATE SYNTHASE SUBUNIT HISH"/>
    <property type="match status" value="1"/>
</dbReference>
<keyword evidence="2 10" id="KW-0963">Cytoplasm</keyword>
<dbReference type="Pfam" id="PF00117">
    <property type="entry name" value="GATase"/>
    <property type="match status" value="1"/>
</dbReference>
<gene>
    <name evidence="10 13" type="primary">hisH</name>
    <name evidence="13" type="ORF">Talka_01139</name>
</gene>
<dbReference type="InterPro" id="IPR010139">
    <property type="entry name" value="Imidazole-glycPsynth_HisH"/>
</dbReference>
<dbReference type="NCBIfam" id="TIGR01855">
    <property type="entry name" value="IMP_synth_hisH"/>
    <property type="match status" value="1"/>
</dbReference>
<organism evidence="13 14">
    <name type="scientific">Tepidimonas alkaliphilus</name>
    <dbReference type="NCBI Taxonomy" id="2588942"/>
    <lineage>
        <taxon>Bacteria</taxon>
        <taxon>Pseudomonadati</taxon>
        <taxon>Pseudomonadota</taxon>
        <taxon>Betaproteobacteria</taxon>
        <taxon>Burkholderiales</taxon>
        <taxon>Tepidimonas</taxon>
    </lineage>
</organism>
<evidence type="ECO:0000256" key="1">
    <source>
        <dbReference type="ARBA" id="ARBA00005091"/>
    </source>
</evidence>
<evidence type="ECO:0000259" key="12">
    <source>
        <dbReference type="Pfam" id="PF00117"/>
    </source>
</evidence>
<comment type="pathway">
    <text evidence="1 10">Amino-acid biosynthesis; L-histidine biosynthesis; L-histidine from 5-phospho-alpha-D-ribose 1-diphosphate: step 5/9.</text>
</comment>